<evidence type="ECO:0000313" key="2">
    <source>
        <dbReference type="Proteomes" id="UP001517247"/>
    </source>
</evidence>
<reference evidence="1 2" key="1">
    <citation type="submission" date="2024-12" db="EMBL/GenBank/DDBJ databases">
        <authorList>
            <person name="Hu S."/>
        </authorList>
    </citation>
    <scope>NUCLEOTIDE SEQUENCE [LARGE SCALE GENOMIC DNA]</scope>
    <source>
        <strain evidence="1 2">THG-T11</strain>
    </source>
</reference>
<keyword evidence="2" id="KW-1185">Reference proteome</keyword>
<dbReference type="EMBL" id="SSHJ02000001">
    <property type="protein sequence ID" value="MFN0254294.1"/>
    <property type="molecule type" value="Genomic_DNA"/>
</dbReference>
<comment type="caution">
    <text evidence="1">The sequence shown here is derived from an EMBL/GenBank/DDBJ whole genome shotgun (WGS) entry which is preliminary data.</text>
</comment>
<name>A0ABW9J179_9SPHI</name>
<organism evidence="1 2">
    <name type="scientific">Pedobacter ureilyticus</name>
    <dbReference type="NCBI Taxonomy" id="1393051"/>
    <lineage>
        <taxon>Bacteria</taxon>
        <taxon>Pseudomonadati</taxon>
        <taxon>Bacteroidota</taxon>
        <taxon>Sphingobacteriia</taxon>
        <taxon>Sphingobacteriales</taxon>
        <taxon>Sphingobacteriaceae</taxon>
        <taxon>Pedobacter</taxon>
    </lineage>
</organism>
<sequence>MINKLMDQKGALYYLPLKMEEMLIFLPEKQLTHIQVRLWLVRNWDKRMIIR</sequence>
<dbReference type="RefSeq" id="WP_170311268.1">
    <property type="nucleotide sequence ID" value="NZ_SSHJ02000001.1"/>
</dbReference>
<proteinExistence type="predicted"/>
<accession>A0ABW9J179</accession>
<dbReference type="Proteomes" id="UP001517247">
    <property type="component" value="Unassembled WGS sequence"/>
</dbReference>
<evidence type="ECO:0000313" key="1">
    <source>
        <dbReference type="EMBL" id="MFN0254294.1"/>
    </source>
</evidence>
<gene>
    <name evidence="1" type="ORF">E6A44_001830</name>
</gene>
<protein>
    <submittedName>
        <fullName evidence="1">Uncharacterized protein</fullName>
    </submittedName>
</protein>